<dbReference type="PANTHER" id="PTHR22789:SF8">
    <property type="entry name" value="L-RIBULOSE-5-PHOSPHATE 4-EPIMERASE SGBE"/>
    <property type="match status" value="1"/>
</dbReference>
<dbReference type="GO" id="GO:0019323">
    <property type="term" value="P:pentose catabolic process"/>
    <property type="evidence" value="ECO:0007669"/>
    <property type="project" value="TreeGrafter"/>
</dbReference>
<evidence type="ECO:0000256" key="5">
    <source>
        <dbReference type="ARBA" id="ARBA00022723"/>
    </source>
</evidence>
<evidence type="ECO:0000259" key="7">
    <source>
        <dbReference type="SMART" id="SM01007"/>
    </source>
</evidence>
<feature type="domain" description="Class II aldolase/adducin N-terminal" evidence="7">
    <location>
        <begin position="9"/>
        <end position="188"/>
    </location>
</feature>
<evidence type="ECO:0000313" key="9">
    <source>
        <dbReference type="Proteomes" id="UP000240542"/>
    </source>
</evidence>
<comment type="cofactor">
    <cofactor evidence="2">
        <name>Zn(2+)</name>
        <dbReference type="ChEBI" id="CHEBI:29105"/>
    </cofactor>
</comment>
<comment type="caution">
    <text evidence="8">The sequence shown here is derived from an EMBL/GenBank/DDBJ whole genome shotgun (WGS) entry which is preliminary data.</text>
</comment>
<dbReference type="SUPFAM" id="SSF53639">
    <property type="entry name" value="AraD/HMP-PK domain-like"/>
    <property type="match status" value="1"/>
</dbReference>
<accession>A0A2P8D2A0</accession>
<dbReference type="GO" id="GO:0005829">
    <property type="term" value="C:cytosol"/>
    <property type="evidence" value="ECO:0007669"/>
    <property type="project" value="TreeGrafter"/>
</dbReference>
<dbReference type="RefSeq" id="WP_106585609.1">
    <property type="nucleotide sequence ID" value="NZ_PYGA01000020.1"/>
</dbReference>
<keyword evidence="9" id="KW-1185">Reference proteome</keyword>
<reference evidence="8 9" key="1">
    <citation type="submission" date="2018-03" db="EMBL/GenBank/DDBJ databases">
        <title>Genomic Encyclopedia of Archaeal and Bacterial Type Strains, Phase II (KMG-II): from individual species to whole genera.</title>
        <authorList>
            <person name="Goeker M."/>
        </authorList>
    </citation>
    <scope>NUCLEOTIDE SEQUENCE [LARGE SCALE GENOMIC DNA]</scope>
    <source>
        <strain evidence="8 9">DSM 45312</strain>
    </source>
</reference>
<name>A0A2P8D2A0_9ACTN</name>
<evidence type="ECO:0000256" key="2">
    <source>
        <dbReference type="ARBA" id="ARBA00001947"/>
    </source>
</evidence>
<dbReference type="InterPro" id="IPR050197">
    <property type="entry name" value="Aldolase_class_II_sugar_metab"/>
</dbReference>
<comment type="catalytic activity">
    <reaction evidence="1">
        <text>L-ribulose 5-phosphate = D-xylulose 5-phosphate</text>
        <dbReference type="Rhea" id="RHEA:22368"/>
        <dbReference type="ChEBI" id="CHEBI:57737"/>
        <dbReference type="ChEBI" id="CHEBI:58226"/>
        <dbReference type="EC" id="5.1.3.4"/>
    </reaction>
</comment>
<dbReference type="SMART" id="SM01007">
    <property type="entry name" value="Aldolase_II"/>
    <property type="match status" value="1"/>
</dbReference>
<dbReference type="Proteomes" id="UP000240542">
    <property type="component" value="Unassembled WGS sequence"/>
</dbReference>
<dbReference type="InterPro" id="IPR036409">
    <property type="entry name" value="Aldolase_II/adducin_N_sf"/>
</dbReference>
<dbReference type="GO" id="GO:0008742">
    <property type="term" value="F:L-ribulose-phosphate 4-epimerase activity"/>
    <property type="evidence" value="ECO:0007669"/>
    <property type="project" value="UniProtKB-EC"/>
</dbReference>
<comment type="similarity">
    <text evidence="3">Belongs to the aldolase class II family. AraD/FucA subfamily.</text>
</comment>
<evidence type="ECO:0000256" key="4">
    <source>
        <dbReference type="ARBA" id="ARBA00013186"/>
    </source>
</evidence>
<evidence type="ECO:0000313" key="8">
    <source>
        <dbReference type="EMBL" id="PSK91354.1"/>
    </source>
</evidence>
<dbReference type="GO" id="GO:0046872">
    <property type="term" value="F:metal ion binding"/>
    <property type="evidence" value="ECO:0007669"/>
    <property type="project" value="UniProtKB-KW"/>
</dbReference>
<keyword evidence="5" id="KW-0479">Metal-binding</keyword>
<keyword evidence="6" id="KW-0862">Zinc</keyword>
<gene>
    <name evidence="8" type="ORF">CLV63_12080</name>
</gene>
<protein>
    <recommendedName>
        <fullName evidence="4">L-ribulose-5-phosphate 4-epimerase</fullName>
        <ecNumber evidence="4">5.1.3.4</ecNumber>
    </recommendedName>
</protein>
<dbReference type="InterPro" id="IPR001303">
    <property type="entry name" value="Aldolase_II/adducin_N"/>
</dbReference>
<dbReference type="NCBIfam" id="NF005123">
    <property type="entry name" value="PRK06557.1"/>
    <property type="match status" value="1"/>
</dbReference>
<organism evidence="8 9">
    <name type="scientific">Murinocardiopsis flavida</name>
    <dbReference type="NCBI Taxonomy" id="645275"/>
    <lineage>
        <taxon>Bacteria</taxon>
        <taxon>Bacillati</taxon>
        <taxon>Actinomycetota</taxon>
        <taxon>Actinomycetes</taxon>
        <taxon>Streptosporangiales</taxon>
        <taxon>Nocardiopsidaceae</taxon>
        <taxon>Murinocardiopsis</taxon>
    </lineage>
</organism>
<dbReference type="EC" id="5.1.3.4" evidence="4"/>
<evidence type="ECO:0000256" key="3">
    <source>
        <dbReference type="ARBA" id="ARBA00010037"/>
    </source>
</evidence>
<dbReference type="GO" id="GO:0016832">
    <property type="term" value="F:aldehyde-lyase activity"/>
    <property type="evidence" value="ECO:0007669"/>
    <property type="project" value="TreeGrafter"/>
</dbReference>
<sequence length="225" mass="23579">MDAVAAARREVCRLHSELLRWNLVAWTSGNVSARVPGTGLLVIKPSGVGYDELTPESMVVTDLHGAVVEGDHAPSSDTASHAHIYRAMPEVGGVAHTHSGYATAWAARGEAIPCALTAMADEFGADIPVGPFARIGGAEIGEGVVATLAGHRSPAVLMRGHGVFTIGRDAEAAVKAAVMCEDAARTLHFARLHGPVRPLPGADVDALYDRYQNAYGQPDRTREGA</sequence>
<dbReference type="OrthoDB" id="9786287at2"/>
<proteinExistence type="inferred from homology"/>
<evidence type="ECO:0000256" key="6">
    <source>
        <dbReference type="ARBA" id="ARBA00022833"/>
    </source>
</evidence>
<dbReference type="EMBL" id="PYGA01000020">
    <property type="protein sequence ID" value="PSK91354.1"/>
    <property type="molecule type" value="Genomic_DNA"/>
</dbReference>
<dbReference type="Pfam" id="PF00596">
    <property type="entry name" value="Aldolase_II"/>
    <property type="match status" value="1"/>
</dbReference>
<dbReference type="PANTHER" id="PTHR22789">
    <property type="entry name" value="FUCULOSE PHOSPHATE ALDOLASE"/>
    <property type="match status" value="1"/>
</dbReference>
<dbReference type="Gene3D" id="3.40.225.10">
    <property type="entry name" value="Class II aldolase/adducin N-terminal domain"/>
    <property type="match status" value="1"/>
</dbReference>
<dbReference type="AlphaFoldDB" id="A0A2P8D2A0"/>
<evidence type="ECO:0000256" key="1">
    <source>
        <dbReference type="ARBA" id="ARBA00001726"/>
    </source>
</evidence>